<dbReference type="OrthoDB" id="9801156at2"/>
<dbReference type="Gene3D" id="1.20.1090.10">
    <property type="entry name" value="Dehydroquinate synthase-like - alpha domain"/>
    <property type="match status" value="1"/>
</dbReference>
<gene>
    <name evidence="5" type="ORF">HQ36_07050</name>
</gene>
<dbReference type="STRING" id="266762.HQ36_07050"/>
<dbReference type="AlphaFoldDB" id="A0A0A2G2Z0"/>
<evidence type="ECO:0000256" key="2">
    <source>
        <dbReference type="ARBA" id="ARBA00023002"/>
    </source>
</evidence>
<dbReference type="GO" id="GO:0008106">
    <property type="term" value="F:alcohol dehydrogenase (NADP+) activity"/>
    <property type="evidence" value="ECO:0007669"/>
    <property type="project" value="TreeGrafter"/>
</dbReference>
<evidence type="ECO:0000259" key="3">
    <source>
        <dbReference type="Pfam" id="PF00465"/>
    </source>
</evidence>
<evidence type="ECO:0000313" key="5">
    <source>
        <dbReference type="EMBL" id="KGN97621.1"/>
    </source>
</evidence>
<keyword evidence="2" id="KW-0560">Oxidoreductase</keyword>
<dbReference type="GO" id="GO:1990362">
    <property type="term" value="F:butanol dehydrogenase (NAD+) activity"/>
    <property type="evidence" value="ECO:0007669"/>
    <property type="project" value="InterPro"/>
</dbReference>
<dbReference type="EMBL" id="JQZW01000012">
    <property type="protein sequence ID" value="KGN97621.1"/>
    <property type="molecule type" value="Genomic_DNA"/>
</dbReference>
<keyword evidence="6" id="KW-1185">Reference proteome</keyword>
<dbReference type="SUPFAM" id="SSF56796">
    <property type="entry name" value="Dehydroquinate synthase-like"/>
    <property type="match status" value="1"/>
</dbReference>
<dbReference type="PANTHER" id="PTHR43633">
    <property type="entry name" value="ALCOHOL DEHYDROGENASE YQHD"/>
    <property type="match status" value="1"/>
</dbReference>
<dbReference type="RefSeq" id="WP_036884657.1">
    <property type="nucleotide sequence ID" value="NZ_JQZW01000012.1"/>
</dbReference>
<dbReference type="Pfam" id="PF00465">
    <property type="entry name" value="Fe-ADH"/>
    <property type="match status" value="1"/>
</dbReference>
<feature type="domain" description="Fe-containing alcohol dehydrogenase-like C-terminal" evidence="4">
    <location>
        <begin position="188"/>
        <end position="380"/>
    </location>
</feature>
<dbReference type="InterPro" id="IPR001670">
    <property type="entry name" value="ADH_Fe/GldA"/>
</dbReference>
<evidence type="ECO:0000259" key="4">
    <source>
        <dbReference type="Pfam" id="PF25137"/>
    </source>
</evidence>
<protein>
    <submittedName>
        <fullName evidence="5">Alcohol dehydrogenase</fullName>
    </submittedName>
</protein>
<dbReference type="GO" id="GO:1990002">
    <property type="term" value="F:methylglyoxal reductase (NADPH) (acetol producing) activity"/>
    <property type="evidence" value="ECO:0007669"/>
    <property type="project" value="TreeGrafter"/>
</dbReference>
<accession>A0A0A2G2Z0</accession>
<dbReference type="CDD" id="cd08187">
    <property type="entry name" value="BDH"/>
    <property type="match status" value="1"/>
</dbReference>
<comment type="caution">
    <text evidence="5">The sequence shown here is derived from an EMBL/GenBank/DDBJ whole genome shotgun (WGS) entry which is preliminary data.</text>
</comment>
<dbReference type="InterPro" id="IPR056798">
    <property type="entry name" value="ADH_Fe_C"/>
</dbReference>
<proteinExistence type="inferred from homology"/>
<sequence length="384" mass="42838">MKNFKFVNPTQIIFGQNSIAQLSKVLPQNSKPLLVFGGGSVRKNGVYDQVVAALQDYEYSEFWGIESNPTVETIRIVIEQARRDKNDWVLAIGGGSVIDACKLISAGILVDKDPWDIVLSGVAKGPFVPLGCILTLPATASEMNAGSVISSQATQEKFPFHGQFPKFSILDPEVTYTLPKYQLACGLADSFVHVIEQYLTWPNQSLLMDRWAEGLLLTIKEIAPKVLDTDNIDYDSRAEFMMCATNALNGFIRRGVVEDWSTHMIGHELTALTGIAHAHSLVIVLPGTLRIMGTLGKREKMLQYAERVWNITEGDEESRIEKAIVCTEEFFRSLGFTTRLSEAGIGEDIERTLVQRFEERGTILGERQDMNFEVVEKILASCRR</sequence>
<evidence type="ECO:0000313" key="6">
    <source>
        <dbReference type="Proteomes" id="UP000030134"/>
    </source>
</evidence>
<feature type="domain" description="Alcohol dehydrogenase iron-type/glycerol dehydrogenase GldA" evidence="3">
    <location>
        <begin position="9"/>
        <end position="172"/>
    </location>
</feature>
<dbReference type="eggNOG" id="COG1979">
    <property type="taxonomic scope" value="Bacteria"/>
</dbReference>
<name>A0A0A2G2Z0_9PORP</name>
<reference evidence="5 6" key="1">
    <citation type="submission" date="2014-08" db="EMBL/GenBank/DDBJ databases">
        <title>Porphyromonas gingivicanis strain:COT-022_OH1391 Genome sequencing.</title>
        <authorList>
            <person name="Wallis C."/>
            <person name="Deusch O."/>
            <person name="O'Flynn C."/>
            <person name="Davis I."/>
            <person name="Jospin G."/>
            <person name="Darling A.E."/>
            <person name="Coil D.A."/>
            <person name="Alexiev A."/>
            <person name="Horsfall A."/>
            <person name="Kirkwood N."/>
            <person name="Harris S."/>
            <person name="Eisen J.A."/>
        </authorList>
    </citation>
    <scope>NUCLEOTIDE SEQUENCE [LARGE SCALE GENOMIC DNA]</scope>
    <source>
        <strain evidence="6">COT-022 OH1391</strain>
    </source>
</reference>
<dbReference type="Proteomes" id="UP000030134">
    <property type="component" value="Unassembled WGS sequence"/>
</dbReference>
<organism evidence="5 6">
    <name type="scientific">Porphyromonas gingivicanis</name>
    <dbReference type="NCBI Taxonomy" id="266762"/>
    <lineage>
        <taxon>Bacteria</taxon>
        <taxon>Pseudomonadati</taxon>
        <taxon>Bacteroidota</taxon>
        <taxon>Bacteroidia</taxon>
        <taxon>Bacteroidales</taxon>
        <taxon>Porphyromonadaceae</taxon>
        <taxon>Porphyromonas</taxon>
    </lineage>
</organism>
<comment type="similarity">
    <text evidence="1">Belongs to the iron-containing alcohol dehydrogenase family.</text>
</comment>
<evidence type="ECO:0000256" key="1">
    <source>
        <dbReference type="ARBA" id="ARBA00007358"/>
    </source>
</evidence>
<dbReference type="Pfam" id="PF25137">
    <property type="entry name" value="ADH_Fe_C"/>
    <property type="match status" value="1"/>
</dbReference>
<dbReference type="Gene3D" id="3.40.50.1970">
    <property type="match status" value="1"/>
</dbReference>
<dbReference type="FunFam" id="3.40.50.1970:FF:000003">
    <property type="entry name" value="Alcohol dehydrogenase, iron-containing"/>
    <property type="match status" value="1"/>
</dbReference>
<dbReference type="PANTHER" id="PTHR43633:SF1">
    <property type="entry name" value="ALCOHOL DEHYDROGENASE YQHD"/>
    <property type="match status" value="1"/>
</dbReference>
<dbReference type="InterPro" id="IPR044731">
    <property type="entry name" value="BDH-like"/>
</dbReference>
<dbReference type="GO" id="GO:0046872">
    <property type="term" value="F:metal ion binding"/>
    <property type="evidence" value="ECO:0007669"/>
    <property type="project" value="InterPro"/>
</dbReference>
<dbReference type="GO" id="GO:0005829">
    <property type="term" value="C:cytosol"/>
    <property type="evidence" value="ECO:0007669"/>
    <property type="project" value="TreeGrafter"/>
</dbReference>